<proteinExistence type="predicted"/>
<reference evidence="2 3" key="1">
    <citation type="submission" date="2022-06" db="EMBL/GenBank/DDBJ databases">
        <title>Sequencing the genomes of 1000 actinobacteria strains.</title>
        <authorList>
            <person name="Klenk H.-P."/>
        </authorList>
    </citation>
    <scope>NUCLEOTIDE SEQUENCE [LARGE SCALE GENOMIC DNA]</scope>
    <source>
        <strain evidence="2 3">DSM 41656</strain>
    </source>
</reference>
<name>A0ABT1J915_9ACTN</name>
<sequence length="338" mass="37269">MPRTKPSRAHLALVQAIAKRGGNATVTQVERWQQQGWLPKPSTWFAPGSAAVEPEYLERALYLASTVRPGASIGWVGWFFWAVDDTPDSARRLRTDLVATLERPLRRAGITGLPAGSSDRAFQARRDAAARMTPNRRASRRDLDQMLRDRFAEAGIDLPPGSPDALPNVHHWALVEPGARLLLGGAEDLGIEDLLEALEQALPEHTEAIDHLREEHRQAELAGTDPMAESLWGGGIAAMVHTVAAAGDRDLCRAVHVCTRAVAVLQSLMRRAQDEPEIFALLTRDVMWRRWATDGGIVPEGAPGLAAIALHTYQYLADPDWAAELDRYLFVMYALYVV</sequence>
<evidence type="ECO:0000313" key="2">
    <source>
        <dbReference type="EMBL" id="MCP2313941.1"/>
    </source>
</evidence>
<comment type="caution">
    <text evidence="2">The sequence shown here is derived from an EMBL/GenBank/DDBJ whole genome shotgun (WGS) entry which is preliminary data.</text>
</comment>
<gene>
    <name evidence="2" type="ORF">FHR36_007140</name>
</gene>
<organism evidence="2 3">
    <name type="scientific">Kitasatospora paracochleata</name>
    <dbReference type="NCBI Taxonomy" id="58354"/>
    <lineage>
        <taxon>Bacteria</taxon>
        <taxon>Bacillati</taxon>
        <taxon>Actinomycetota</taxon>
        <taxon>Actinomycetes</taxon>
        <taxon>Kitasatosporales</taxon>
        <taxon>Streptomycetaceae</taxon>
        <taxon>Kitasatospora</taxon>
    </lineage>
</organism>
<dbReference type="Proteomes" id="UP001206483">
    <property type="component" value="Unassembled WGS sequence"/>
</dbReference>
<evidence type="ECO:0000256" key="1">
    <source>
        <dbReference type="SAM" id="Coils"/>
    </source>
</evidence>
<dbReference type="EMBL" id="JAMZDX010000008">
    <property type="protein sequence ID" value="MCP2313941.1"/>
    <property type="molecule type" value="Genomic_DNA"/>
</dbReference>
<keyword evidence="3" id="KW-1185">Reference proteome</keyword>
<dbReference type="RefSeq" id="WP_253804252.1">
    <property type="nucleotide sequence ID" value="NZ_BAAAUB010000029.1"/>
</dbReference>
<protein>
    <submittedName>
        <fullName evidence="2">Uncharacterized protein</fullName>
    </submittedName>
</protein>
<keyword evidence="1" id="KW-0175">Coiled coil</keyword>
<accession>A0ABT1J915</accession>
<feature type="coiled-coil region" evidence="1">
    <location>
        <begin position="195"/>
        <end position="222"/>
    </location>
</feature>
<evidence type="ECO:0000313" key="3">
    <source>
        <dbReference type="Proteomes" id="UP001206483"/>
    </source>
</evidence>